<evidence type="ECO:0000313" key="2">
    <source>
        <dbReference type="EMBL" id="KAK8060975.1"/>
    </source>
</evidence>
<dbReference type="EMBL" id="JAQQWM010000006">
    <property type="protein sequence ID" value="KAK8060975.1"/>
    <property type="molecule type" value="Genomic_DNA"/>
</dbReference>
<feature type="compositionally biased region" description="Basic residues" evidence="1">
    <location>
        <begin position="10"/>
        <end position="20"/>
    </location>
</feature>
<name>A0ABR1UPW4_9PEZI</name>
<gene>
    <name evidence="2" type="ORF">PG996_010905</name>
</gene>
<evidence type="ECO:0000313" key="3">
    <source>
        <dbReference type="Proteomes" id="UP001446871"/>
    </source>
</evidence>
<dbReference type="Proteomes" id="UP001446871">
    <property type="component" value="Unassembled WGS sequence"/>
</dbReference>
<feature type="region of interest" description="Disordered" evidence="1">
    <location>
        <begin position="1"/>
        <end position="22"/>
    </location>
</feature>
<sequence length="86" mass="9496">MTTAQDHPRRAGGKKAKKPSRSTYMLDRYTNAAPDFTERIVAGGTTSSMVNAAAIQRQREAEAQRAIDEFDRKWAEASSGNHGSQR</sequence>
<accession>A0ABR1UPW4</accession>
<reference evidence="2 3" key="1">
    <citation type="submission" date="2023-01" db="EMBL/GenBank/DDBJ databases">
        <title>Analysis of 21 Apiospora genomes using comparative genomics revels a genus with tremendous synthesis potential of carbohydrate active enzymes and secondary metabolites.</title>
        <authorList>
            <person name="Sorensen T."/>
        </authorList>
    </citation>
    <scope>NUCLEOTIDE SEQUENCE [LARGE SCALE GENOMIC DNA]</scope>
    <source>
        <strain evidence="2 3">CBS 83171</strain>
    </source>
</reference>
<evidence type="ECO:0000256" key="1">
    <source>
        <dbReference type="SAM" id="MobiDB-lite"/>
    </source>
</evidence>
<comment type="caution">
    <text evidence="2">The sequence shown here is derived from an EMBL/GenBank/DDBJ whole genome shotgun (WGS) entry which is preliminary data.</text>
</comment>
<proteinExistence type="predicted"/>
<protein>
    <submittedName>
        <fullName evidence="2">Uncharacterized protein</fullName>
    </submittedName>
</protein>
<keyword evidence="3" id="KW-1185">Reference proteome</keyword>
<organism evidence="2 3">
    <name type="scientific">Apiospora saccharicola</name>
    <dbReference type="NCBI Taxonomy" id="335842"/>
    <lineage>
        <taxon>Eukaryota</taxon>
        <taxon>Fungi</taxon>
        <taxon>Dikarya</taxon>
        <taxon>Ascomycota</taxon>
        <taxon>Pezizomycotina</taxon>
        <taxon>Sordariomycetes</taxon>
        <taxon>Xylariomycetidae</taxon>
        <taxon>Amphisphaeriales</taxon>
        <taxon>Apiosporaceae</taxon>
        <taxon>Apiospora</taxon>
    </lineage>
</organism>